<protein>
    <submittedName>
        <fullName evidence="2">Uncharacterized protein</fullName>
    </submittedName>
</protein>
<feature type="region of interest" description="Disordered" evidence="1">
    <location>
        <begin position="1"/>
        <end position="21"/>
    </location>
</feature>
<evidence type="ECO:0000313" key="2">
    <source>
        <dbReference type="EMBL" id="KAF6745672.1"/>
    </source>
</evidence>
<organism evidence="2 3">
    <name type="scientific">Ephemerocybe angulata</name>
    <dbReference type="NCBI Taxonomy" id="980116"/>
    <lineage>
        <taxon>Eukaryota</taxon>
        <taxon>Fungi</taxon>
        <taxon>Dikarya</taxon>
        <taxon>Basidiomycota</taxon>
        <taxon>Agaricomycotina</taxon>
        <taxon>Agaricomycetes</taxon>
        <taxon>Agaricomycetidae</taxon>
        <taxon>Agaricales</taxon>
        <taxon>Agaricineae</taxon>
        <taxon>Psathyrellaceae</taxon>
        <taxon>Ephemerocybe</taxon>
    </lineage>
</organism>
<dbReference type="EMBL" id="JACGCI010000103">
    <property type="protein sequence ID" value="KAF6745672.1"/>
    <property type="molecule type" value="Genomic_DNA"/>
</dbReference>
<gene>
    <name evidence="2" type="ORF">DFP72DRAFT_1176179</name>
</gene>
<accession>A0A8H6HG67</accession>
<name>A0A8H6HG67_9AGAR</name>
<evidence type="ECO:0000313" key="3">
    <source>
        <dbReference type="Proteomes" id="UP000521943"/>
    </source>
</evidence>
<reference evidence="2 3" key="1">
    <citation type="submission" date="2020-07" db="EMBL/GenBank/DDBJ databases">
        <title>Comparative genomics of pyrophilous fungi reveals a link between fire events and developmental genes.</title>
        <authorList>
            <consortium name="DOE Joint Genome Institute"/>
            <person name="Steindorff A.S."/>
            <person name="Carver A."/>
            <person name="Calhoun S."/>
            <person name="Stillman K."/>
            <person name="Liu H."/>
            <person name="Lipzen A."/>
            <person name="Pangilinan J."/>
            <person name="Labutti K."/>
            <person name="Bruns T.D."/>
            <person name="Grigoriev I.V."/>
        </authorList>
    </citation>
    <scope>NUCLEOTIDE SEQUENCE [LARGE SCALE GENOMIC DNA]</scope>
    <source>
        <strain evidence="2 3">CBS 144469</strain>
    </source>
</reference>
<proteinExistence type="predicted"/>
<dbReference type="Proteomes" id="UP000521943">
    <property type="component" value="Unassembled WGS sequence"/>
</dbReference>
<evidence type="ECO:0000256" key="1">
    <source>
        <dbReference type="SAM" id="MobiDB-lite"/>
    </source>
</evidence>
<sequence length="117" mass="12813">MQSLSGGQRKFSRARRPSARASGWHCRRRLAYPHVPEGRSVFQASLTLWVSTDQPFIFHIRPCPCVAVALPGELRGSPRHLPSLGKASWYAKSGSGPSDSRRRALLGAMVDVSGIIC</sequence>
<dbReference type="AlphaFoldDB" id="A0A8H6HG67"/>
<keyword evidence="3" id="KW-1185">Reference proteome</keyword>
<comment type="caution">
    <text evidence="2">The sequence shown here is derived from an EMBL/GenBank/DDBJ whole genome shotgun (WGS) entry which is preliminary data.</text>
</comment>